<keyword evidence="7" id="KW-0547">Nucleotide-binding</keyword>
<sequence>MSYKFSIGLALMAIQVRVLNLSWLVAFGTTFCIYLASGGWRFIRLLWLTFPRDFRFIFTLAKAYRPVIKAVKNNWTVCDIFHETAKKHKEKVAFMFEGKLWTFHEVEMFSNKVANYFQSIGYKKGDVVALFMENRPELVFFWLGLAKIGVISALVNYNLRKESLAHCISIVNAKGLIFSCDSSISDAVVDISSNLNGIELFEFGLSGNANGLKSQNILEKIMLCSKNPPALTHEKSCYDVLLYIYTSGTTGLPKASIIRHFRFLKGIYAFQCFMNFSTNDVIYCVLPLYHSSAGILGVGSVFTGASTLVVRRKFSASRFWEECIQYKATGVLYIGELCRYLLAQPPKEIEKKHSLRFMMGNGLRPQIWNELKSRCNVPYIFEFYAATESNASAVNIEGRPGAIGYYPVTFPQILPMRIFKMDPVSGELLRGSNGLCIPCNPGETGQIAGLIKPRDRSRRFDGYVNKQATQKKIARDVLKKGDQWFLSGDTIYWDELGYLFFHDRMGDTFRWRGENVSTTEVEGAILKALGPKCVVVYGVEIPGCEGRAGMAAIEDPDDVVDVIILRKKLSDVLPTYARPIFLRITSSVDTTGTFKFQKGKLRKEGFDLSVIQDKLFYFDLQLGEYCALTKEIYRKFLNGEMQV</sequence>
<dbReference type="GO" id="GO:0005524">
    <property type="term" value="F:ATP binding"/>
    <property type="evidence" value="ECO:0007669"/>
    <property type="project" value="UniProtKB-KW"/>
</dbReference>
<dbReference type="EC" id="6.2.1.3" evidence="14"/>
<keyword evidence="12" id="KW-0472">Membrane</keyword>
<evidence type="ECO:0000256" key="2">
    <source>
        <dbReference type="ARBA" id="ARBA00006432"/>
    </source>
</evidence>
<evidence type="ECO:0000256" key="6">
    <source>
        <dbReference type="ARBA" id="ARBA00022692"/>
    </source>
</evidence>
<keyword evidence="6" id="KW-0812">Transmembrane</keyword>
<keyword evidence="11" id="KW-0445">Lipid transport</keyword>
<dbReference type="NCBIfam" id="NF006134">
    <property type="entry name" value="PRK08279.1"/>
    <property type="match status" value="1"/>
</dbReference>
<evidence type="ECO:0000256" key="1">
    <source>
        <dbReference type="ARBA" id="ARBA00004651"/>
    </source>
</evidence>
<keyword evidence="9" id="KW-0067">ATP-binding</keyword>
<dbReference type="GO" id="GO:0005778">
    <property type="term" value="C:peroxisomal membrane"/>
    <property type="evidence" value="ECO:0007669"/>
    <property type="project" value="UniProtKB-SubCell"/>
</dbReference>
<evidence type="ECO:0000256" key="4">
    <source>
        <dbReference type="ARBA" id="ARBA00022475"/>
    </source>
</evidence>
<evidence type="ECO:0000256" key="21">
    <source>
        <dbReference type="ARBA" id="ARBA00078285"/>
    </source>
</evidence>
<dbReference type="InterPro" id="IPR000873">
    <property type="entry name" value="AMP-dep_synth/lig_dom"/>
</dbReference>
<keyword evidence="4" id="KW-1003">Cell membrane</keyword>
<dbReference type="AlphaFoldDB" id="A0A7D9E9Q2"/>
<dbReference type="Pfam" id="PF00501">
    <property type="entry name" value="AMP-binding"/>
    <property type="match status" value="1"/>
</dbReference>
<dbReference type="GO" id="GO:0005324">
    <property type="term" value="F:long-chain fatty acid transmembrane transporter activity"/>
    <property type="evidence" value="ECO:0007669"/>
    <property type="project" value="TreeGrafter"/>
</dbReference>
<evidence type="ECO:0000313" key="23">
    <source>
        <dbReference type="EMBL" id="CAB4003145.1"/>
    </source>
</evidence>
<gene>
    <name evidence="23" type="ORF">PACLA_8A054265</name>
</gene>
<dbReference type="GO" id="GO:0004467">
    <property type="term" value="F:long-chain fatty acid-CoA ligase activity"/>
    <property type="evidence" value="ECO:0007669"/>
    <property type="project" value="UniProtKB-EC"/>
</dbReference>
<name>A0A7D9E9Q2_PARCT</name>
<evidence type="ECO:0000256" key="20">
    <source>
        <dbReference type="ARBA" id="ARBA00068795"/>
    </source>
</evidence>
<dbReference type="OrthoDB" id="288590at2759"/>
<evidence type="ECO:0000259" key="22">
    <source>
        <dbReference type="Pfam" id="PF00501"/>
    </source>
</evidence>
<keyword evidence="8" id="KW-0276">Fatty acid metabolism</keyword>
<comment type="catalytic activity">
    <reaction evidence="18">
        <text>tetracosanoate + ATP + CoA = tetracosanoyl-CoA + AMP + diphosphate</text>
        <dbReference type="Rhea" id="RHEA:33639"/>
        <dbReference type="ChEBI" id="CHEBI:30616"/>
        <dbReference type="ChEBI" id="CHEBI:31014"/>
        <dbReference type="ChEBI" id="CHEBI:33019"/>
        <dbReference type="ChEBI" id="CHEBI:57287"/>
        <dbReference type="ChEBI" id="CHEBI:65052"/>
        <dbReference type="ChEBI" id="CHEBI:456215"/>
    </reaction>
    <physiologicalReaction direction="left-to-right" evidence="18">
        <dbReference type="Rhea" id="RHEA:33640"/>
    </physiologicalReaction>
</comment>
<dbReference type="PROSITE" id="PS00455">
    <property type="entry name" value="AMP_BINDING"/>
    <property type="match status" value="1"/>
</dbReference>
<reference evidence="23" key="1">
    <citation type="submission" date="2020-04" db="EMBL/GenBank/DDBJ databases">
        <authorList>
            <person name="Alioto T."/>
            <person name="Alioto T."/>
            <person name="Gomez Garrido J."/>
        </authorList>
    </citation>
    <scope>NUCLEOTIDE SEQUENCE</scope>
    <source>
        <strain evidence="23">A484AB</strain>
    </source>
</reference>
<comment type="function">
    <text evidence="19">Acyl-CoA synthetase required for both the import of long chain fatty acids (LCFAs) (C14-C18) and the activation very long chain fatty acids (VLCFAs) (C20-C26) by esterification of the fatty acids into metabolically active CoA-thioesters for subsequent degradation or incorporation into phospholipids. The transport and fatty acyl-CoA synthetase activities are genetically separable and are thus independent activities. Esterifies VLCFAs in the peroxisome matrix. The VLCFAs are actively transported into peroxisomes by a PXA1-PXA2 heterodimeric transporter in the peroxisomal membrane.</text>
</comment>
<evidence type="ECO:0000256" key="14">
    <source>
        <dbReference type="ARBA" id="ARBA00026121"/>
    </source>
</evidence>
<keyword evidence="13" id="KW-0576">Peroxisome</keyword>
<dbReference type="EMBL" id="CACRXK020004551">
    <property type="protein sequence ID" value="CAB4003145.1"/>
    <property type="molecule type" value="Genomic_DNA"/>
</dbReference>
<proteinExistence type="inferred from homology"/>
<dbReference type="InterPro" id="IPR045851">
    <property type="entry name" value="AMP-bd_C_sf"/>
</dbReference>
<dbReference type="GO" id="GO:0044539">
    <property type="term" value="P:long-chain fatty acid import into cell"/>
    <property type="evidence" value="ECO:0007669"/>
    <property type="project" value="TreeGrafter"/>
</dbReference>
<evidence type="ECO:0000313" key="24">
    <source>
        <dbReference type="Proteomes" id="UP001152795"/>
    </source>
</evidence>
<dbReference type="PANTHER" id="PTHR43107">
    <property type="entry name" value="LONG-CHAIN FATTY ACID TRANSPORT PROTEIN"/>
    <property type="match status" value="1"/>
</dbReference>
<comment type="caution">
    <text evidence="23">The sequence shown here is derived from an EMBL/GenBank/DDBJ whole genome shotgun (WGS) entry which is preliminary data.</text>
</comment>
<evidence type="ECO:0000256" key="16">
    <source>
        <dbReference type="ARBA" id="ARBA00041297"/>
    </source>
</evidence>
<comment type="subcellular location">
    <subcellularLocation>
        <location evidence="1">Cell membrane</location>
        <topology evidence="1">Multi-pass membrane protein</topology>
    </subcellularLocation>
    <subcellularLocation>
        <location evidence="17">Peroxisome membrane</location>
    </subcellularLocation>
</comment>
<dbReference type="Gene3D" id="3.30.300.30">
    <property type="match status" value="1"/>
</dbReference>
<comment type="similarity">
    <text evidence="2">Belongs to the ATP-dependent AMP-binding enzyme family.</text>
</comment>
<evidence type="ECO:0000256" key="11">
    <source>
        <dbReference type="ARBA" id="ARBA00023055"/>
    </source>
</evidence>
<evidence type="ECO:0000256" key="17">
    <source>
        <dbReference type="ARBA" id="ARBA00046271"/>
    </source>
</evidence>
<evidence type="ECO:0000256" key="12">
    <source>
        <dbReference type="ARBA" id="ARBA00023136"/>
    </source>
</evidence>
<protein>
    <recommendedName>
        <fullName evidence="20">Very long-chain fatty acid transport protein</fullName>
        <ecNumber evidence="14">6.2.1.3</ecNumber>
    </recommendedName>
    <alternativeName>
        <fullName evidence="16">Long-chain-fatty-acid--CoA ligase</fullName>
    </alternativeName>
    <alternativeName>
        <fullName evidence="21">Very-long-chain acyl-CoA synthetase</fullName>
    </alternativeName>
</protein>
<dbReference type="InterPro" id="IPR020845">
    <property type="entry name" value="AMP-binding_CS"/>
</dbReference>
<keyword evidence="8" id="KW-0443">Lipid metabolism</keyword>
<comment type="catalytic activity">
    <reaction evidence="15">
        <text>a very long-chain fatty acid + ATP + CoA = a very long-chain fatty acyl-CoA + AMP + diphosphate</text>
        <dbReference type="Rhea" id="RHEA:54536"/>
        <dbReference type="ChEBI" id="CHEBI:30616"/>
        <dbReference type="ChEBI" id="CHEBI:33019"/>
        <dbReference type="ChEBI" id="CHEBI:57287"/>
        <dbReference type="ChEBI" id="CHEBI:58950"/>
        <dbReference type="ChEBI" id="CHEBI:138261"/>
        <dbReference type="ChEBI" id="CHEBI:456215"/>
    </reaction>
    <physiologicalReaction direction="left-to-right" evidence="15">
        <dbReference type="Rhea" id="RHEA:54537"/>
    </physiologicalReaction>
</comment>
<keyword evidence="24" id="KW-1185">Reference proteome</keyword>
<dbReference type="FunFam" id="3.40.50.12780:FF:000019">
    <property type="entry name" value="Long-chain fatty acid transporter"/>
    <property type="match status" value="1"/>
</dbReference>
<evidence type="ECO:0000256" key="7">
    <source>
        <dbReference type="ARBA" id="ARBA00022741"/>
    </source>
</evidence>
<dbReference type="GO" id="GO:0005886">
    <property type="term" value="C:plasma membrane"/>
    <property type="evidence" value="ECO:0007669"/>
    <property type="project" value="UniProtKB-SubCell"/>
</dbReference>
<dbReference type="InterPro" id="IPR042099">
    <property type="entry name" value="ANL_N_sf"/>
</dbReference>
<dbReference type="FunFam" id="3.30.300.30:FF:000002">
    <property type="entry name" value="Long-chain fatty acid transport protein 1"/>
    <property type="match status" value="1"/>
</dbReference>
<dbReference type="SUPFAM" id="SSF56801">
    <property type="entry name" value="Acetyl-CoA synthetase-like"/>
    <property type="match status" value="1"/>
</dbReference>
<organism evidence="23 24">
    <name type="scientific">Paramuricea clavata</name>
    <name type="common">Red gorgonian</name>
    <name type="synonym">Violescent sea-whip</name>
    <dbReference type="NCBI Taxonomy" id="317549"/>
    <lineage>
        <taxon>Eukaryota</taxon>
        <taxon>Metazoa</taxon>
        <taxon>Cnidaria</taxon>
        <taxon>Anthozoa</taxon>
        <taxon>Octocorallia</taxon>
        <taxon>Malacalcyonacea</taxon>
        <taxon>Plexauridae</taxon>
        <taxon>Paramuricea</taxon>
    </lineage>
</organism>
<evidence type="ECO:0000256" key="13">
    <source>
        <dbReference type="ARBA" id="ARBA00023140"/>
    </source>
</evidence>
<keyword evidence="3" id="KW-0813">Transport</keyword>
<evidence type="ECO:0000256" key="19">
    <source>
        <dbReference type="ARBA" id="ARBA00060276"/>
    </source>
</evidence>
<dbReference type="Proteomes" id="UP001152795">
    <property type="component" value="Unassembled WGS sequence"/>
</dbReference>
<dbReference type="GO" id="GO:0005789">
    <property type="term" value="C:endoplasmic reticulum membrane"/>
    <property type="evidence" value="ECO:0007669"/>
    <property type="project" value="TreeGrafter"/>
</dbReference>
<accession>A0A7D9E9Q2</accession>
<evidence type="ECO:0000256" key="18">
    <source>
        <dbReference type="ARBA" id="ARBA00048666"/>
    </source>
</evidence>
<keyword evidence="5" id="KW-0436">Ligase</keyword>
<evidence type="ECO:0000256" key="10">
    <source>
        <dbReference type="ARBA" id="ARBA00022989"/>
    </source>
</evidence>
<evidence type="ECO:0000256" key="3">
    <source>
        <dbReference type="ARBA" id="ARBA00022448"/>
    </source>
</evidence>
<dbReference type="PANTHER" id="PTHR43107:SF22">
    <property type="entry name" value="VERY LONG-CHAIN ACYL-COA SYNTHETASE"/>
    <property type="match status" value="1"/>
</dbReference>
<evidence type="ECO:0000256" key="5">
    <source>
        <dbReference type="ARBA" id="ARBA00022598"/>
    </source>
</evidence>
<evidence type="ECO:0000256" key="8">
    <source>
        <dbReference type="ARBA" id="ARBA00022832"/>
    </source>
</evidence>
<feature type="domain" description="AMP-dependent synthetase/ligase" evidence="22">
    <location>
        <begin position="81"/>
        <end position="404"/>
    </location>
</feature>
<evidence type="ECO:0000256" key="9">
    <source>
        <dbReference type="ARBA" id="ARBA00022840"/>
    </source>
</evidence>
<dbReference type="Gene3D" id="3.40.50.12780">
    <property type="entry name" value="N-terminal domain of ligase-like"/>
    <property type="match status" value="1"/>
</dbReference>
<keyword evidence="10" id="KW-1133">Transmembrane helix</keyword>
<evidence type="ECO:0000256" key="15">
    <source>
        <dbReference type="ARBA" id="ARBA00036527"/>
    </source>
</evidence>